<proteinExistence type="predicted"/>
<reference evidence="2" key="1">
    <citation type="submission" date="2020-11" db="EMBL/GenBank/DDBJ databases">
        <authorList>
            <consortium name="DOE Joint Genome Institute"/>
            <person name="Ahrendt S."/>
            <person name="Riley R."/>
            <person name="Andreopoulos W."/>
            <person name="LaButti K."/>
            <person name="Pangilinan J."/>
            <person name="Ruiz-duenas F.J."/>
            <person name="Barrasa J.M."/>
            <person name="Sanchez-Garcia M."/>
            <person name="Camarero S."/>
            <person name="Miyauchi S."/>
            <person name="Serrano A."/>
            <person name="Linde D."/>
            <person name="Babiker R."/>
            <person name="Drula E."/>
            <person name="Ayuso-Fernandez I."/>
            <person name="Pacheco R."/>
            <person name="Padilla G."/>
            <person name="Ferreira P."/>
            <person name="Barriuso J."/>
            <person name="Kellner H."/>
            <person name="Castanera R."/>
            <person name="Alfaro M."/>
            <person name="Ramirez L."/>
            <person name="Pisabarro A.G."/>
            <person name="Kuo A."/>
            <person name="Tritt A."/>
            <person name="Lipzen A."/>
            <person name="He G."/>
            <person name="Yan M."/>
            <person name="Ng V."/>
            <person name="Cullen D."/>
            <person name="Martin F."/>
            <person name="Rosso M.-N."/>
            <person name="Henrissat B."/>
            <person name="Hibbett D."/>
            <person name="Martinez A.T."/>
            <person name="Grigoriev I.V."/>
        </authorList>
    </citation>
    <scope>NUCLEOTIDE SEQUENCE</scope>
    <source>
        <strain evidence="2">AH 44721</strain>
    </source>
</reference>
<sequence length="150" mass="17770">MNDYHSSHEHIFLQPAGCLKPTPSLMPPTWLGYADPPTAEECRRAQKRDFYRLNVFSECEKARRRAERKKNSLSSEEEEAQWLRREHRRETDARYRAAHRELLRLKAIQYRHAKKRHNEIVEDEAEFQQLMSQDFEAVVGFGVDGELCPN</sequence>
<comment type="caution">
    <text evidence="2">The sequence shown here is derived from an EMBL/GenBank/DDBJ whole genome shotgun (WGS) entry which is preliminary data.</text>
</comment>
<dbReference type="AlphaFoldDB" id="A0A9P5N914"/>
<evidence type="ECO:0000313" key="3">
    <source>
        <dbReference type="Proteomes" id="UP000724874"/>
    </source>
</evidence>
<dbReference type="EMBL" id="JADNYJ010000502">
    <property type="protein sequence ID" value="KAF8869054.1"/>
    <property type="molecule type" value="Genomic_DNA"/>
</dbReference>
<accession>A0A9P5N914</accession>
<evidence type="ECO:0000256" key="1">
    <source>
        <dbReference type="SAM" id="MobiDB-lite"/>
    </source>
</evidence>
<gene>
    <name evidence="2" type="ORF">CPB84DRAFT_1755484</name>
</gene>
<dbReference type="OrthoDB" id="3122350at2759"/>
<feature type="region of interest" description="Disordered" evidence="1">
    <location>
        <begin position="64"/>
        <end position="89"/>
    </location>
</feature>
<protein>
    <submittedName>
        <fullName evidence="2">Uncharacterized protein</fullName>
    </submittedName>
</protein>
<organism evidence="2 3">
    <name type="scientific">Gymnopilus junonius</name>
    <name type="common">Spectacular rustgill mushroom</name>
    <name type="synonym">Gymnopilus spectabilis subsp. junonius</name>
    <dbReference type="NCBI Taxonomy" id="109634"/>
    <lineage>
        <taxon>Eukaryota</taxon>
        <taxon>Fungi</taxon>
        <taxon>Dikarya</taxon>
        <taxon>Basidiomycota</taxon>
        <taxon>Agaricomycotina</taxon>
        <taxon>Agaricomycetes</taxon>
        <taxon>Agaricomycetidae</taxon>
        <taxon>Agaricales</taxon>
        <taxon>Agaricineae</taxon>
        <taxon>Hymenogastraceae</taxon>
        <taxon>Gymnopilus</taxon>
    </lineage>
</organism>
<evidence type="ECO:0000313" key="2">
    <source>
        <dbReference type="EMBL" id="KAF8869054.1"/>
    </source>
</evidence>
<name>A0A9P5N914_GYMJU</name>
<dbReference type="Proteomes" id="UP000724874">
    <property type="component" value="Unassembled WGS sequence"/>
</dbReference>
<keyword evidence="3" id="KW-1185">Reference proteome</keyword>